<dbReference type="Proteomes" id="UP000248926">
    <property type="component" value="Unassembled WGS sequence"/>
</dbReference>
<protein>
    <submittedName>
        <fullName evidence="1">Uncharacterized protein</fullName>
    </submittedName>
</protein>
<comment type="caution">
    <text evidence="1">The sequence shown here is derived from an EMBL/GenBank/DDBJ whole genome shotgun (WGS) entry which is preliminary data.</text>
</comment>
<proteinExistence type="predicted"/>
<sequence>MDTPHVLQPHDLEAGDVLLHMGRGELSRLIAWVGDSAYSHAAVVYDDTQLMEAAASGVRLATLDQRITMKENFHYIDVFRPSRLQQADHDAMLADLRTALMPYLGRPYPMTSLFVLGLVCSVRNKIPGSRDLRRVVRMALDLVIDNDPTRVVCSELVYRGFDEAPTSPAHALRLPVITRSRQHTPLPDIDLLALAHETLEDLRRADRSPSLASEIALLSSPMHGMRELTAAAVEDASEDEDLALRLLQARTRLGITMPKQASLTAVGGLALPEPTPNPKTVLPADLEFSPGLVKIGRLALASA</sequence>
<dbReference type="SUPFAM" id="SSF54001">
    <property type="entry name" value="Cysteine proteinases"/>
    <property type="match status" value="1"/>
</dbReference>
<keyword evidence="2" id="KW-1185">Reference proteome</keyword>
<accession>A0A328P819</accession>
<reference evidence="1 2" key="1">
    <citation type="journal article" date="2018" name="Genet. Mol. Biol.">
        <title>The genome sequence of Dyella jiangningensis FCAV SCS01 from a lignocellulose-decomposing microbial consortium metagenome reveals potential for biotechnological applications.</title>
        <authorList>
            <person name="Desiderato J.G."/>
            <person name="Alvarenga D.O."/>
            <person name="Constancio M.T.L."/>
            <person name="Alves L.M.C."/>
            <person name="Varani A.M."/>
        </authorList>
    </citation>
    <scope>NUCLEOTIDE SEQUENCE [LARGE SCALE GENOMIC DNA]</scope>
    <source>
        <strain evidence="1 2">FCAV SCS01</strain>
    </source>
</reference>
<name>A0A328P819_9GAMM</name>
<dbReference type="EMBL" id="NFZS01000001">
    <property type="protein sequence ID" value="RAO77820.1"/>
    <property type="molecule type" value="Genomic_DNA"/>
</dbReference>
<dbReference type="InterPro" id="IPR038765">
    <property type="entry name" value="Papain-like_cys_pep_sf"/>
</dbReference>
<dbReference type="OrthoDB" id="9155498at2"/>
<organism evidence="1 2">
    <name type="scientific">Dyella jiangningensis</name>
    <dbReference type="NCBI Taxonomy" id="1379159"/>
    <lineage>
        <taxon>Bacteria</taxon>
        <taxon>Pseudomonadati</taxon>
        <taxon>Pseudomonadota</taxon>
        <taxon>Gammaproteobacteria</taxon>
        <taxon>Lysobacterales</taxon>
        <taxon>Rhodanobacteraceae</taxon>
        <taxon>Dyella</taxon>
    </lineage>
</organism>
<dbReference type="RefSeq" id="WP_111982250.1">
    <property type="nucleotide sequence ID" value="NZ_NFZS01000001.1"/>
</dbReference>
<evidence type="ECO:0000313" key="2">
    <source>
        <dbReference type="Proteomes" id="UP000248926"/>
    </source>
</evidence>
<gene>
    <name evidence="1" type="ORF">CA260_08155</name>
</gene>
<dbReference type="AlphaFoldDB" id="A0A328P819"/>
<dbReference type="Gene3D" id="3.90.1720.10">
    <property type="entry name" value="endopeptidase domain like (from Nostoc punctiforme)"/>
    <property type="match status" value="1"/>
</dbReference>
<evidence type="ECO:0000313" key="1">
    <source>
        <dbReference type="EMBL" id="RAO77820.1"/>
    </source>
</evidence>